<protein>
    <submittedName>
        <fullName evidence="7">Heat-labile enterotoxin IIA, A chain</fullName>
    </submittedName>
</protein>
<evidence type="ECO:0000313" key="8">
    <source>
        <dbReference type="Proteomes" id="UP000235728"/>
    </source>
</evidence>
<keyword evidence="3" id="KW-0843">Virulence</keyword>
<evidence type="ECO:0000313" key="7">
    <source>
        <dbReference type="EMBL" id="PMB73906.1"/>
    </source>
</evidence>
<dbReference type="GO" id="GO:0090729">
    <property type="term" value="F:toxin activity"/>
    <property type="evidence" value="ECO:0007669"/>
    <property type="project" value="UniProtKB-KW"/>
</dbReference>
<dbReference type="AlphaFoldDB" id="A0A2N6P319"/>
<dbReference type="SUPFAM" id="SSF56399">
    <property type="entry name" value="ADP-ribosylation"/>
    <property type="match status" value="1"/>
</dbReference>
<dbReference type="Pfam" id="PF01375">
    <property type="entry name" value="Enterotoxin_a"/>
    <property type="match status" value="1"/>
</dbReference>
<keyword evidence="2 6" id="KW-0732">Signal</keyword>
<feature type="compositionally biased region" description="Acidic residues" evidence="5">
    <location>
        <begin position="291"/>
        <end position="303"/>
    </location>
</feature>
<evidence type="ECO:0000256" key="4">
    <source>
        <dbReference type="ARBA" id="ARBA00023157"/>
    </source>
</evidence>
<dbReference type="EMBL" id="MRVG01000001">
    <property type="protein sequence ID" value="PMB73906.1"/>
    <property type="molecule type" value="Genomic_DNA"/>
</dbReference>
<evidence type="ECO:0000256" key="1">
    <source>
        <dbReference type="ARBA" id="ARBA00022656"/>
    </source>
</evidence>
<sequence length="407" mass="45136">MKLLWLFLAIFSFLALSDGRPFGDIRSLLRRVDTPDLWGSAHRPDELDFGKKDVTVVLRADSRSPEEIRQAGGFFARPGPDTTSRYNLFNHIMGNLENTAYVSTTEELSVAAAYARNIKLHPNNKEKKAYIYKIQTSSRFIDMNRSMRIMKGSSGVEHVAMVGIPYTDIISSTEATDAVLENPQSAQFQDNSAFKPRSKPGSTIRPELAVFPPSHPAWKAKPWSTYKKPLDLVQKFSEVLDTIQENPPREASTSAAEDKVRSKQARKQRQRKIKSQGKPRPGAGNEGATDGGDEGPPEDDGQDGEGTSSDSGRRLREKNRKKPTQGSHASDPPEDTGDDRSSAGEDNRSKAQKAKDWIRKKFGKKKNKKTKPKPNRPTSSHSSGSDTSHKPWTKSGRKPGRGGHSKL</sequence>
<evidence type="ECO:0000256" key="3">
    <source>
        <dbReference type="ARBA" id="ARBA00023026"/>
    </source>
</evidence>
<feature type="region of interest" description="Disordered" evidence="5">
    <location>
        <begin position="244"/>
        <end position="407"/>
    </location>
</feature>
<feature type="compositionally biased region" description="Basic residues" evidence="5">
    <location>
        <begin position="360"/>
        <end position="374"/>
    </location>
</feature>
<feature type="signal peptide" evidence="6">
    <location>
        <begin position="1"/>
        <end position="19"/>
    </location>
</feature>
<feature type="compositionally biased region" description="Basic and acidic residues" evidence="5">
    <location>
        <begin position="338"/>
        <end position="359"/>
    </location>
</feature>
<gene>
    <name evidence="7" type="primary">E2AA_1</name>
    <name evidence="7" type="ORF">BM221_001333</name>
</gene>
<feature type="region of interest" description="Disordered" evidence="5">
    <location>
        <begin position="187"/>
        <end position="221"/>
    </location>
</feature>
<organism evidence="7 8">
    <name type="scientific">Beauveria bassiana</name>
    <name type="common">White muscardine disease fungus</name>
    <name type="synonym">Tritirachium shiotae</name>
    <dbReference type="NCBI Taxonomy" id="176275"/>
    <lineage>
        <taxon>Eukaryota</taxon>
        <taxon>Fungi</taxon>
        <taxon>Dikarya</taxon>
        <taxon>Ascomycota</taxon>
        <taxon>Pezizomycotina</taxon>
        <taxon>Sordariomycetes</taxon>
        <taxon>Hypocreomycetidae</taxon>
        <taxon>Hypocreales</taxon>
        <taxon>Cordycipitaceae</taxon>
        <taxon>Beauveria</taxon>
    </lineage>
</organism>
<name>A0A2N6P319_BEABA</name>
<feature type="chain" id="PRO_5014666173" evidence="6">
    <location>
        <begin position="20"/>
        <end position="407"/>
    </location>
</feature>
<reference evidence="7 8" key="1">
    <citation type="journal article" date="2016" name="Appl. Microbiol. Biotechnol.">
        <title>Characterization of T-DNA insertion mutants with decreased virulence in the entomopathogenic fungus Beauveria bassiana JEF-007.</title>
        <authorList>
            <person name="Kim S."/>
            <person name="Lee S.J."/>
            <person name="Nai Y.S."/>
            <person name="Yu J.S."/>
            <person name="Lee M.R."/>
            <person name="Yang Y.T."/>
            <person name="Kim J.S."/>
        </authorList>
    </citation>
    <scope>NUCLEOTIDE SEQUENCE [LARGE SCALE GENOMIC DNA]</scope>
    <source>
        <strain evidence="7 8">JEF-007</strain>
    </source>
</reference>
<proteinExistence type="predicted"/>
<dbReference type="OMA" id="NRSMRIM"/>
<dbReference type="Proteomes" id="UP000235728">
    <property type="component" value="Unassembled WGS sequence"/>
</dbReference>
<evidence type="ECO:0000256" key="5">
    <source>
        <dbReference type="SAM" id="MobiDB-lite"/>
    </source>
</evidence>
<accession>A0A2N6P319</accession>
<evidence type="ECO:0000256" key="2">
    <source>
        <dbReference type="ARBA" id="ARBA00022729"/>
    </source>
</evidence>
<dbReference type="InterPro" id="IPR001144">
    <property type="entry name" value="Enterotoxin_A"/>
</dbReference>
<feature type="compositionally biased region" description="Basic residues" evidence="5">
    <location>
        <begin position="262"/>
        <end position="277"/>
    </location>
</feature>
<feature type="compositionally biased region" description="Basic residues" evidence="5">
    <location>
        <begin position="391"/>
        <end position="407"/>
    </location>
</feature>
<comment type="caution">
    <text evidence="7">The sequence shown here is derived from an EMBL/GenBank/DDBJ whole genome shotgun (WGS) entry which is preliminary data.</text>
</comment>
<dbReference type="Gene3D" id="3.90.210.10">
    <property type="entry name" value="Heat-Labile Enterotoxin, subunit A"/>
    <property type="match status" value="1"/>
</dbReference>
<evidence type="ECO:0000256" key="6">
    <source>
        <dbReference type="SAM" id="SignalP"/>
    </source>
</evidence>
<dbReference type="PRINTS" id="PR00771">
    <property type="entry name" value="ENTEROTOXINA"/>
</dbReference>
<keyword evidence="4" id="KW-1015">Disulfide bond</keyword>
<keyword evidence="1" id="KW-0800">Toxin</keyword>